<evidence type="ECO:0000259" key="2">
    <source>
        <dbReference type="Pfam" id="PF06985"/>
    </source>
</evidence>
<dbReference type="Pfam" id="PF26639">
    <property type="entry name" value="Het-6_barrel"/>
    <property type="match status" value="1"/>
</dbReference>
<feature type="domain" description="Heterokaryon incompatibility" evidence="2">
    <location>
        <begin position="102"/>
        <end position="271"/>
    </location>
</feature>
<sequence>MKRFGLLASRVCNENASCTVLIPRGLVGLSKVHSTYARNNPARAFLGSTRAEIRSNKYPYSALPPGPSFRLLELHPRKHAQNPDQIVVSLRDSRLDSTTAPYEALSYSWNDPYAPTLLPPDVPTTVGQDGKVACSLSIDGDYTVQVTPNLMLALRALQLDNVSRTLWIDALCINQDSSLEKSSQVPLMTDIYSKARKVVIWLGEEDYWTYGSIRVINRWADIYANALKTGARQSEILEKLTEWSTFDVEEQACFEAFVRRAWFTRAWTFQELCLSQDTEIRCGKYAVPWEVFGDACAALVAAGQENFVFEEHENIKTLVDFHKLCRDMPNRQDRLRDERFQLSRLLQRTRPQQATDPRDKLYSLLGIANPPGTVGKAYRVDYMETKKEVYCRFTRDMIAEDGDLGVLSSVQRQQSPTKEVEYYVRALREAAQAAEPQETDESVSAESAKKLDDEQLVLWRDAHRDIFPGLFSPIELECSESKTDGLPSWVPDFMAQDHVEYVATDVNIKTDLPETLIRTRFPRPIAQQFNDGWPRYWLNKQFSYCVRSGDITYETDNTDRLGVWGVKVGTVKSVFEMPFTSDPTVRVSLRTEEPGLEPDLPAGSPSSKAKAPSAPVPFNFDFTRRFWPVQDHESAGPEPVLVEDQAYKHTGERTELAVLRTLTADMLPISKRLPQAQKTVLFPFHYDWYFWNQGPDNQPRKFPNMAPSRLESWNIRVRSDFSQHMVLHGWIVLSQTIRIWRARFSLWMRGGNSNTPWTEFDLGELQHARRIKELYTGFLTWPLDIIPFASMPGNWRQNSGARAGWFSRHPFLALLVATMPLSILEGVFKSYWKKDWAVGTVLDGVPTAWVWLAVWLPIVLFNVMRGARKVRGFERDVSMPVGWENGAARLTEFDSVPGFSQQELDGLHGLWGISCEIQHAVNRASWNREFFVTENGYMGIGPVGVRPGDEVWSLIGGHVPFVLRHSSHSNDTARGQYYKLVGESYVHGIMDGELWDGQRDTWKDLEKMKAKATKVVLV</sequence>
<dbReference type="OrthoDB" id="2157530at2759"/>
<proteinExistence type="predicted"/>
<evidence type="ECO:0000313" key="3">
    <source>
        <dbReference type="EMBL" id="CAG9989345.1"/>
    </source>
</evidence>
<keyword evidence="4" id="KW-1185">Reference proteome</keyword>
<reference evidence="3 4" key="2">
    <citation type="submission" date="2021-10" db="EMBL/GenBank/DDBJ databases">
        <authorList>
            <person name="Piombo E."/>
        </authorList>
    </citation>
    <scope>NUCLEOTIDE SEQUENCE [LARGE SCALE GENOMIC DNA]</scope>
</reference>
<dbReference type="InterPro" id="IPR052895">
    <property type="entry name" value="HetReg/Transcr_Mod"/>
</dbReference>
<feature type="region of interest" description="Disordered" evidence="1">
    <location>
        <begin position="594"/>
        <end position="613"/>
    </location>
</feature>
<dbReference type="AlphaFoldDB" id="A0A9N9UEQ8"/>
<dbReference type="Pfam" id="PF06985">
    <property type="entry name" value="HET"/>
    <property type="match status" value="1"/>
</dbReference>
<comment type="caution">
    <text evidence="3">The sequence shown here is derived from an EMBL/GenBank/DDBJ whole genome shotgun (WGS) entry which is preliminary data.</text>
</comment>
<protein>
    <recommendedName>
        <fullName evidence="2">Heterokaryon incompatibility domain-containing protein</fullName>
    </recommendedName>
</protein>
<dbReference type="InterPro" id="IPR010730">
    <property type="entry name" value="HET"/>
</dbReference>
<organism evidence="3 4">
    <name type="scientific">Clonostachys byssicola</name>
    <dbReference type="NCBI Taxonomy" id="160290"/>
    <lineage>
        <taxon>Eukaryota</taxon>
        <taxon>Fungi</taxon>
        <taxon>Dikarya</taxon>
        <taxon>Ascomycota</taxon>
        <taxon>Pezizomycotina</taxon>
        <taxon>Sordariomycetes</taxon>
        <taxon>Hypocreomycetidae</taxon>
        <taxon>Hypocreales</taxon>
        <taxon>Bionectriaceae</taxon>
        <taxon>Clonostachys</taxon>
    </lineage>
</organism>
<dbReference type="PANTHER" id="PTHR24148">
    <property type="entry name" value="ANKYRIN REPEAT DOMAIN-CONTAINING PROTEIN 39 HOMOLOG-RELATED"/>
    <property type="match status" value="1"/>
</dbReference>
<reference evidence="4" key="1">
    <citation type="submission" date="2019-06" db="EMBL/GenBank/DDBJ databases">
        <authorList>
            <person name="Broberg M."/>
        </authorList>
    </citation>
    <scope>NUCLEOTIDE SEQUENCE [LARGE SCALE GENOMIC DNA]</scope>
</reference>
<name>A0A9N9UEQ8_9HYPO</name>
<dbReference type="PANTHER" id="PTHR24148:SF73">
    <property type="entry name" value="HET DOMAIN PROTEIN (AFU_ORTHOLOGUE AFUA_8G01020)"/>
    <property type="match status" value="1"/>
</dbReference>
<feature type="compositionally biased region" description="Low complexity" evidence="1">
    <location>
        <begin position="601"/>
        <end position="613"/>
    </location>
</feature>
<dbReference type="Proteomes" id="UP000754883">
    <property type="component" value="Unassembled WGS sequence"/>
</dbReference>
<evidence type="ECO:0000313" key="4">
    <source>
        <dbReference type="Proteomes" id="UP000754883"/>
    </source>
</evidence>
<accession>A0A9N9UEQ8</accession>
<dbReference type="EMBL" id="CABFNO020001465">
    <property type="protein sequence ID" value="CAG9989345.1"/>
    <property type="molecule type" value="Genomic_DNA"/>
</dbReference>
<gene>
    <name evidence="3" type="ORF">CBYS24578_00014872</name>
</gene>
<evidence type="ECO:0000256" key="1">
    <source>
        <dbReference type="SAM" id="MobiDB-lite"/>
    </source>
</evidence>